<dbReference type="InterPro" id="IPR029000">
    <property type="entry name" value="Cyclophilin-like_dom_sf"/>
</dbReference>
<dbReference type="SUPFAM" id="SSF160467">
    <property type="entry name" value="PH0987 N-terminal domain-like"/>
    <property type="match status" value="1"/>
</dbReference>
<dbReference type="OrthoDB" id="9778567at2"/>
<organism evidence="5 6">
    <name type="scientific">Alteromonas aestuariivivens</name>
    <dbReference type="NCBI Taxonomy" id="1938339"/>
    <lineage>
        <taxon>Bacteria</taxon>
        <taxon>Pseudomonadati</taxon>
        <taxon>Pseudomonadota</taxon>
        <taxon>Gammaproteobacteria</taxon>
        <taxon>Alteromonadales</taxon>
        <taxon>Alteromonadaceae</taxon>
        <taxon>Alteromonas/Salinimonas group</taxon>
        <taxon>Alteromonas</taxon>
    </lineage>
</organism>
<gene>
    <name evidence="5" type="ORF">DXV75_05030</name>
</gene>
<reference evidence="6" key="1">
    <citation type="submission" date="2018-08" db="EMBL/GenBank/DDBJ databases">
        <authorList>
            <person name="Zhang J."/>
            <person name="Du Z.-J."/>
        </authorList>
    </citation>
    <scope>NUCLEOTIDE SEQUENCE [LARGE SCALE GENOMIC DNA]</scope>
    <source>
        <strain evidence="6">KCTC 52655</strain>
    </source>
</reference>
<evidence type="ECO:0000259" key="4">
    <source>
        <dbReference type="SMART" id="SM00796"/>
    </source>
</evidence>
<evidence type="ECO:0000313" key="6">
    <source>
        <dbReference type="Proteomes" id="UP000256561"/>
    </source>
</evidence>
<dbReference type="InterPro" id="IPR003833">
    <property type="entry name" value="CT_C_D"/>
</dbReference>
<dbReference type="Gene3D" id="2.40.100.10">
    <property type="entry name" value="Cyclophilin-like"/>
    <property type="match status" value="1"/>
</dbReference>
<feature type="domain" description="Carboxyltransferase" evidence="4">
    <location>
        <begin position="8"/>
        <end position="208"/>
    </location>
</feature>
<keyword evidence="6" id="KW-1185">Reference proteome</keyword>
<comment type="caution">
    <text evidence="5">The sequence shown here is derived from an EMBL/GenBank/DDBJ whole genome shotgun (WGS) entry which is preliminary data.</text>
</comment>
<dbReference type="InterPro" id="IPR010016">
    <property type="entry name" value="PxpB"/>
</dbReference>
<evidence type="ECO:0000313" key="5">
    <source>
        <dbReference type="EMBL" id="RDV27397.1"/>
    </source>
</evidence>
<dbReference type="SMART" id="SM00796">
    <property type="entry name" value="AHS1"/>
    <property type="match status" value="1"/>
</dbReference>
<dbReference type="AlphaFoldDB" id="A0A3D8MB11"/>
<dbReference type="RefSeq" id="WP_115592300.1">
    <property type="nucleotide sequence ID" value="NZ_QRHA01000003.1"/>
</dbReference>
<evidence type="ECO:0000256" key="3">
    <source>
        <dbReference type="ARBA" id="ARBA00022840"/>
    </source>
</evidence>
<dbReference type="SUPFAM" id="SSF50891">
    <property type="entry name" value="Cyclophilin-like"/>
    <property type="match status" value="1"/>
</dbReference>
<protein>
    <submittedName>
        <fullName evidence="5">Allophanate hydrolase subunit 1</fullName>
    </submittedName>
</protein>
<sequence length="231" mass="25834">MRPFGRITDIRSAGLDGLILYFGGDDLTQSNQAVQHCVQALQYLNPTWLKELLPAYDSLTIVFDPWLTDDHGVYRCLAELPMNSQTVRFEGHHHRLPVWYGASQCNDFEHLCSYTGLLQSQIVDLHTQARFRVFAVGFAPGFAYLGELPEQLACPRLATPRKRVPKGAVAIADRQTAVYPQASPGGWNLLGLCPVPMFDVGKSPASLLAVGDTVQFEAISEQQYQEWCHER</sequence>
<evidence type="ECO:0000256" key="2">
    <source>
        <dbReference type="ARBA" id="ARBA00022801"/>
    </source>
</evidence>
<keyword evidence="3" id="KW-0067">ATP-binding</keyword>
<dbReference type="GO" id="GO:0005524">
    <property type="term" value="F:ATP binding"/>
    <property type="evidence" value="ECO:0007669"/>
    <property type="project" value="UniProtKB-KW"/>
</dbReference>
<keyword evidence="2 5" id="KW-0378">Hydrolase</keyword>
<dbReference type="Pfam" id="PF02682">
    <property type="entry name" value="CT_C_D"/>
    <property type="match status" value="1"/>
</dbReference>
<name>A0A3D8MB11_9ALTE</name>
<evidence type="ECO:0000256" key="1">
    <source>
        <dbReference type="ARBA" id="ARBA00022741"/>
    </source>
</evidence>
<keyword evidence="1" id="KW-0547">Nucleotide-binding</keyword>
<dbReference type="PANTHER" id="PTHR34698">
    <property type="entry name" value="5-OXOPROLINASE SUBUNIT B"/>
    <property type="match status" value="1"/>
</dbReference>
<dbReference type="EMBL" id="QRHA01000003">
    <property type="protein sequence ID" value="RDV27397.1"/>
    <property type="molecule type" value="Genomic_DNA"/>
</dbReference>
<dbReference type="NCBIfam" id="TIGR00370">
    <property type="entry name" value="5-oxoprolinase subunit PxpB"/>
    <property type="match status" value="1"/>
</dbReference>
<dbReference type="Proteomes" id="UP000256561">
    <property type="component" value="Unassembled WGS sequence"/>
</dbReference>
<dbReference type="GO" id="GO:0016787">
    <property type="term" value="F:hydrolase activity"/>
    <property type="evidence" value="ECO:0007669"/>
    <property type="project" value="UniProtKB-KW"/>
</dbReference>
<dbReference type="Gene3D" id="3.30.1360.40">
    <property type="match status" value="1"/>
</dbReference>
<accession>A0A3D8MB11</accession>
<proteinExistence type="predicted"/>
<dbReference type="PANTHER" id="PTHR34698:SF2">
    <property type="entry name" value="5-OXOPROLINASE SUBUNIT B"/>
    <property type="match status" value="1"/>
</dbReference>